<sequence>MFHSYWLLKYESLPSDDRKTLEKLDVDGVEVLDVKIKSPDNPVRLFDGVLLIFKK</sequence>
<reference evidence="1" key="1">
    <citation type="submission" date="2020-01" db="EMBL/GenBank/DDBJ databases">
        <authorList>
            <person name="Meier V. D."/>
            <person name="Meier V D."/>
        </authorList>
    </citation>
    <scope>NUCLEOTIDE SEQUENCE</scope>
    <source>
        <strain evidence="1">HLG_WM_MAG_03</strain>
    </source>
</reference>
<dbReference type="AlphaFoldDB" id="A0A6S6SE00"/>
<dbReference type="EMBL" id="CACVAR010000170">
    <property type="protein sequence ID" value="CAA6808206.1"/>
    <property type="molecule type" value="Genomic_DNA"/>
</dbReference>
<protein>
    <submittedName>
        <fullName evidence="1">Uncharacterized protein</fullName>
    </submittedName>
</protein>
<organism evidence="1">
    <name type="scientific">uncultured Sulfurovum sp</name>
    <dbReference type="NCBI Taxonomy" id="269237"/>
    <lineage>
        <taxon>Bacteria</taxon>
        <taxon>Pseudomonadati</taxon>
        <taxon>Campylobacterota</taxon>
        <taxon>Epsilonproteobacteria</taxon>
        <taxon>Campylobacterales</taxon>
        <taxon>Sulfurovaceae</taxon>
        <taxon>Sulfurovum</taxon>
        <taxon>environmental samples</taxon>
    </lineage>
</organism>
<proteinExistence type="predicted"/>
<accession>A0A6S6SE00</accession>
<name>A0A6S6SE00_9BACT</name>
<evidence type="ECO:0000313" key="1">
    <source>
        <dbReference type="EMBL" id="CAA6808206.1"/>
    </source>
</evidence>
<gene>
    <name evidence="1" type="ORF">HELGO_WM38501</name>
</gene>